<evidence type="ECO:0000313" key="7">
    <source>
        <dbReference type="Proteomes" id="UP001069047"/>
    </source>
</evidence>
<dbReference type="RefSeq" id="WP_070558367.1">
    <property type="nucleotide sequence ID" value="NZ_CAJHLG010000012.1"/>
</dbReference>
<dbReference type="GO" id="GO:1901605">
    <property type="term" value="P:alpha-amino acid metabolic process"/>
    <property type="evidence" value="ECO:0007669"/>
    <property type="project" value="UniProtKB-ARBA"/>
</dbReference>
<dbReference type="Gene3D" id="3.40.50.1100">
    <property type="match status" value="2"/>
</dbReference>
<dbReference type="Proteomes" id="UP001069047">
    <property type="component" value="Unassembled WGS sequence"/>
</dbReference>
<name>A0A1E9PR63_9LACT</name>
<dbReference type="GeneID" id="86858923"/>
<protein>
    <submittedName>
        <fullName evidence="4">Pyridoxal-phosphate dependent enzyme</fullName>
    </submittedName>
</protein>
<comment type="cofactor">
    <cofactor evidence="1">
        <name>pyridoxal 5'-phosphate</name>
        <dbReference type="ChEBI" id="CHEBI:597326"/>
    </cofactor>
</comment>
<sequence length="285" mass="30760">MVEKLDNLLLTIGETPLIKLQRSVPYQAADVYVKLERQNPTGHIKDRSLLNLLEVYEEKGDLASGTTLVVCADFVTIRSLACLAAIKGYDGDFFLNEVVSEADLKALREYGMTIHPLSDPDKVTEQRQAAIESGQKEEAVLLHPDSDYACSVVHQLTTGPEIIEALGGKAPNAFVSAVSTGASLSGIGRALKEASEKTAIYAVEASSQSSLNDLDTASDFPLLDTSLFAEIIRVQNGRAYQEQEWLKVNEGLEVDFQSALAITGAIAVAERLGRGHKVVTIANGR</sequence>
<proteinExistence type="predicted"/>
<dbReference type="EMBL" id="JAOTMY010000005">
    <property type="protein sequence ID" value="MCY3088146.1"/>
    <property type="molecule type" value="Genomic_DNA"/>
</dbReference>
<evidence type="ECO:0000313" key="5">
    <source>
        <dbReference type="EMBL" id="WWC54333.1"/>
    </source>
</evidence>
<evidence type="ECO:0000256" key="1">
    <source>
        <dbReference type="ARBA" id="ARBA00001933"/>
    </source>
</evidence>
<evidence type="ECO:0000256" key="2">
    <source>
        <dbReference type="ARBA" id="ARBA00022898"/>
    </source>
</evidence>
<dbReference type="InterPro" id="IPR036052">
    <property type="entry name" value="TrpB-like_PALP_sf"/>
</dbReference>
<dbReference type="InterPro" id="IPR050214">
    <property type="entry name" value="Cys_Synth/Cystath_Beta-Synth"/>
</dbReference>
<dbReference type="InterPro" id="IPR001926">
    <property type="entry name" value="TrpB-like_PALP"/>
</dbReference>
<dbReference type="EMBL" id="CP145132">
    <property type="protein sequence ID" value="WWC54333.1"/>
    <property type="molecule type" value="Genomic_DNA"/>
</dbReference>
<evidence type="ECO:0000313" key="6">
    <source>
        <dbReference type="Proteomes" id="UP000250354"/>
    </source>
</evidence>
<dbReference type="AlphaFoldDB" id="A0A1E9PR63"/>
<reference evidence="4" key="2">
    <citation type="submission" date="2022-09" db="EMBL/GenBank/DDBJ databases">
        <title>Aerococcus urinae taxonomy study.</title>
        <authorList>
            <person name="Christensen J."/>
            <person name="Senneby E."/>
        </authorList>
    </citation>
    <scope>NUCLEOTIDE SEQUENCE</scope>
    <source>
        <strain evidence="4">LUND-41-B12</strain>
    </source>
</reference>
<dbReference type="Proteomes" id="UP000250354">
    <property type="component" value="Chromosome"/>
</dbReference>
<feature type="domain" description="Tryptophan synthase beta chain-like PALP" evidence="3">
    <location>
        <begin position="10"/>
        <end position="284"/>
    </location>
</feature>
<gene>
    <name evidence="5" type="ORF">DBT44_0008025</name>
    <name evidence="4" type="ORF">ODY61_08490</name>
</gene>
<reference evidence="5" key="3">
    <citation type="submission" date="2024-02" db="EMBL/GenBank/DDBJ databases">
        <authorList>
            <person name="Choi B."/>
        </authorList>
    </citation>
    <scope>NUCLEOTIDE SEQUENCE</scope>
    <source>
        <strain evidence="5">UMB1016</strain>
    </source>
</reference>
<keyword evidence="6" id="KW-1185">Reference proteome</keyword>
<dbReference type="PANTHER" id="PTHR10314">
    <property type="entry name" value="CYSTATHIONINE BETA-SYNTHASE"/>
    <property type="match status" value="1"/>
</dbReference>
<evidence type="ECO:0000259" key="3">
    <source>
        <dbReference type="Pfam" id="PF00291"/>
    </source>
</evidence>
<organism evidence="4 7">
    <name type="scientific">Aerococcus mictus</name>
    <dbReference type="NCBI Taxonomy" id="2976810"/>
    <lineage>
        <taxon>Bacteria</taxon>
        <taxon>Bacillati</taxon>
        <taxon>Bacillota</taxon>
        <taxon>Bacilli</taxon>
        <taxon>Lactobacillales</taxon>
        <taxon>Aerococcaceae</taxon>
        <taxon>Aerococcus</taxon>
    </lineage>
</organism>
<keyword evidence="2" id="KW-0663">Pyridoxal phosphate</keyword>
<evidence type="ECO:0000313" key="4">
    <source>
        <dbReference type="EMBL" id="MCY3088146.1"/>
    </source>
</evidence>
<dbReference type="SUPFAM" id="SSF53686">
    <property type="entry name" value="Tryptophan synthase beta subunit-like PLP-dependent enzymes"/>
    <property type="match status" value="1"/>
</dbReference>
<dbReference type="Pfam" id="PF00291">
    <property type="entry name" value="PALP"/>
    <property type="match status" value="1"/>
</dbReference>
<accession>A0A9Q4DE52</accession>
<accession>A0A1E9PR63</accession>
<reference evidence="5 6" key="1">
    <citation type="journal article" date="2020" name="J. Bacteriol.">
        <title>Aerococcus urinae Isolated from Women with Lower Urinary Tract Symptoms: In Vitro Aggregation and Genome Analysis.</title>
        <authorList>
            <person name="Hilt E.E."/>
            <person name="Putonti C."/>
            <person name="Thomas-White K."/>
            <person name="Lewis A.L."/>
            <person name="Visick K.L."/>
            <person name="Gilbert N.M."/>
            <person name="Wolfe A.J."/>
        </authorList>
    </citation>
    <scope>NUCLEOTIDE SEQUENCE [LARGE SCALE GENOMIC DNA]</scope>
    <source>
        <strain evidence="5 6">UMB1016</strain>
    </source>
</reference>